<sequence length="555" mass="61175">MGFRSRVRNYVRNLGLSRRNSQGKPLSLLPPPSTTPGVPLSPITEESVRLRAEDDVTPEPVVAQDQMTTPSNHAQRSPPRTAPLEDTQNSRLDRPNNSVTALPVSVENSTATKDTTTSETRPSWQPSSAASRSANHPPSRSSALFPDQYTPLSVSKCFIVPAGKDDYLVRIIRVVHLGDLSYSRPGEIKFSAPNSYYTPAVGHCVLLQCGWRQFIARVLLKISNDDEPEQTVFRARDPHVEWSLPMLLDEELETLPERDPVVTFTDPNSNSGSVSAAPSPYTPDIGLLRTPANHIGEVRERLRSSESFSDTSVDEPTPSPAEGNPPENQAPPSQQQSEEHQVTGQKEEDVGHNQSEEMQAQGQTTPEEYDPEIEERMTSSLDDLGLQRLRSNYTSAQSSGSSAWDTPVPLPRTPPQTQRRQSFSPPRQRISVSAGGSPDTGTPWGGAQHMHGVPPGFIHQSLSGFGIPSHHPPPAPRGEYLPHHPQSHPQYSQPLPPQPPPQSHHPQPQYYPSSNYPLHGIELYTSPSPDGSWHYTDPRLGILRLRGYGSRMIPL</sequence>
<feature type="compositionally biased region" description="Low complexity" evidence="1">
    <location>
        <begin position="504"/>
        <end position="516"/>
    </location>
</feature>
<evidence type="ECO:0000313" key="2">
    <source>
        <dbReference type="EMBL" id="KAL0068182.1"/>
    </source>
</evidence>
<feature type="compositionally biased region" description="Polar residues" evidence="1">
    <location>
        <begin position="389"/>
        <end position="404"/>
    </location>
</feature>
<feature type="region of interest" description="Disordered" evidence="1">
    <location>
        <begin position="260"/>
        <end position="288"/>
    </location>
</feature>
<feature type="compositionally biased region" description="Low complexity" evidence="1">
    <location>
        <begin position="483"/>
        <end position="493"/>
    </location>
</feature>
<feature type="compositionally biased region" description="Polar residues" evidence="1">
    <location>
        <begin position="326"/>
        <end position="336"/>
    </location>
</feature>
<feature type="region of interest" description="Disordered" evidence="1">
    <location>
        <begin position="301"/>
        <end position="516"/>
    </location>
</feature>
<feature type="compositionally biased region" description="Low complexity" evidence="1">
    <location>
        <begin position="415"/>
        <end position="429"/>
    </location>
</feature>
<feature type="region of interest" description="Disordered" evidence="1">
    <location>
        <begin position="14"/>
        <end position="41"/>
    </location>
</feature>
<feature type="region of interest" description="Disordered" evidence="1">
    <location>
        <begin position="61"/>
        <end position="145"/>
    </location>
</feature>
<dbReference type="EMBL" id="JBBXMP010000020">
    <property type="protein sequence ID" value="KAL0068182.1"/>
    <property type="molecule type" value="Genomic_DNA"/>
</dbReference>
<feature type="compositionally biased region" description="Polar residues" evidence="1">
    <location>
        <begin position="356"/>
        <end position="366"/>
    </location>
</feature>
<feature type="compositionally biased region" description="Polar residues" evidence="1">
    <location>
        <begin position="65"/>
        <end position="75"/>
    </location>
</feature>
<feature type="compositionally biased region" description="Low complexity" evidence="1">
    <location>
        <begin position="110"/>
        <end position="120"/>
    </location>
</feature>
<accession>A0ABR3A468</accession>
<reference evidence="2 3" key="1">
    <citation type="submission" date="2024-05" db="EMBL/GenBank/DDBJ databases">
        <title>A draft genome resource for the thread blight pathogen Marasmius tenuissimus strain MS-2.</title>
        <authorList>
            <person name="Yulfo-Soto G.E."/>
            <person name="Baruah I.K."/>
            <person name="Amoako-Attah I."/>
            <person name="Bukari Y."/>
            <person name="Meinhardt L.W."/>
            <person name="Bailey B.A."/>
            <person name="Cohen S.P."/>
        </authorList>
    </citation>
    <scope>NUCLEOTIDE SEQUENCE [LARGE SCALE GENOMIC DNA]</scope>
    <source>
        <strain evidence="2 3">MS-2</strain>
    </source>
</reference>
<comment type="caution">
    <text evidence="2">The sequence shown here is derived from an EMBL/GenBank/DDBJ whole genome shotgun (WGS) entry which is preliminary data.</text>
</comment>
<feature type="compositionally biased region" description="Pro residues" evidence="1">
    <location>
        <begin position="494"/>
        <end position="503"/>
    </location>
</feature>
<organism evidence="2 3">
    <name type="scientific">Marasmius tenuissimus</name>
    <dbReference type="NCBI Taxonomy" id="585030"/>
    <lineage>
        <taxon>Eukaryota</taxon>
        <taxon>Fungi</taxon>
        <taxon>Dikarya</taxon>
        <taxon>Basidiomycota</taxon>
        <taxon>Agaricomycotina</taxon>
        <taxon>Agaricomycetes</taxon>
        <taxon>Agaricomycetidae</taxon>
        <taxon>Agaricales</taxon>
        <taxon>Marasmiineae</taxon>
        <taxon>Marasmiaceae</taxon>
        <taxon>Marasmius</taxon>
    </lineage>
</organism>
<name>A0ABR3A468_9AGAR</name>
<feature type="compositionally biased region" description="Polar residues" evidence="1">
    <location>
        <begin position="86"/>
        <end position="100"/>
    </location>
</feature>
<evidence type="ECO:0000313" key="3">
    <source>
        <dbReference type="Proteomes" id="UP001437256"/>
    </source>
</evidence>
<feature type="compositionally biased region" description="Basic and acidic residues" evidence="1">
    <location>
        <begin position="337"/>
        <end position="355"/>
    </location>
</feature>
<proteinExistence type="predicted"/>
<feature type="compositionally biased region" description="Polar residues" evidence="1">
    <location>
        <begin position="265"/>
        <end position="276"/>
    </location>
</feature>
<evidence type="ECO:0000256" key="1">
    <source>
        <dbReference type="SAM" id="MobiDB-lite"/>
    </source>
</evidence>
<dbReference type="Proteomes" id="UP001437256">
    <property type="component" value="Unassembled WGS sequence"/>
</dbReference>
<feature type="compositionally biased region" description="Polar residues" evidence="1">
    <location>
        <begin position="121"/>
        <end position="142"/>
    </location>
</feature>
<keyword evidence="3" id="KW-1185">Reference proteome</keyword>
<protein>
    <submittedName>
        <fullName evidence="2">Uncharacterized protein</fullName>
    </submittedName>
</protein>
<gene>
    <name evidence="2" type="ORF">AAF712_004842</name>
</gene>